<comment type="caution">
    <text evidence="4">The sequence shown here is derived from an EMBL/GenBank/DDBJ whole genome shotgun (WGS) entry which is preliminary data.</text>
</comment>
<dbReference type="SUPFAM" id="SSF48726">
    <property type="entry name" value="Immunoglobulin"/>
    <property type="match status" value="3"/>
</dbReference>
<dbReference type="GO" id="GO:0002764">
    <property type="term" value="P:immune response-regulating signaling pathway"/>
    <property type="evidence" value="ECO:0007669"/>
    <property type="project" value="TreeGrafter"/>
</dbReference>
<dbReference type="InterPro" id="IPR036179">
    <property type="entry name" value="Ig-like_dom_sf"/>
</dbReference>
<evidence type="ECO:0000256" key="1">
    <source>
        <dbReference type="ARBA" id="ARBA00023157"/>
    </source>
</evidence>
<keyword evidence="2" id="KW-1133">Transmembrane helix</keyword>
<keyword evidence="5" id="KW-1185">Reference proteome</keyword>
<dbReference type="InterPro" id="IPR041066">
    <property type="entry name" value="C19orf38_Ig"/>
</dbReference>
<organism evidence="4 5">
    <name type="scientific">Electrophorus voltai</name>
    <dbReference type="NCBI Taxonomy" id="2609070"/>
    <lineage>
        <taxon>Eukaryota</taxon>
        <taxon>Metazoa</taxon>
        <taxon>Chordata</taxon>
        <taxon>Craniata</taxon>
        <taxon>Vertebrata</taxon>
        <taxon>Euteleostomi</taxon>
        <taxon>Actinopterygii</taxon>
        <taxon>Neopterygii</taxon>
        <taxon>Teleostei</taxon>
        <taxon>Ostariophysi</taxon>
        <taxon>Gymnotiformes</taxon>
        <taxon>Gymnotoidei</taxon>
        <taxon>Gymnotidae</taxon>
        <taxon>Electrophorus</taxon>
    </lineage>
</organism>
<evidence type="ECO:0000313" key="5">
    <source>
        <dbReference type="Proteomes" id="UP001239994"/>
    </source>
</evidence>
<dbReference type="PANTHER" id="PTHR11738">
    <property type="entry name" value="MHC CLASS I NK CELL RECEPTOR"/>
    <property type="match status" value="1"/>
</dbReference>
<proteinExistence type="predicted"/>
<dbReference type="InterPro" id="IPR013783">
    <property type="entry name" value="Ig-like_fold"/>
</dbReference>
<dbReference type="InterPro" id="IPR050412">
    <property type="entry name" value="Ig-like_Receptors_ImmuneReg"/>
</dbReference>
<name>A0AAD9DYQ9_9TELE</name>
<keyword evidence="2" id="KW-0812">Transmembrane</keyword>
<evidence type="ECO:0000256" key="2">
    <source>
        <dbReference type="SAM" id="Phobius"/>
    </source>
</evidence>
<dbReference type="EMBL" id="JAROKS010000012">
    <property type="protein sequence ID" value="KAK1798976.1"/>
    <property type="molecule type" value="Genomic_DNA"/>
</dbReference>
<keyword evidence="1" id="KW-1015">Disulfide bond</keyword>
<dbReference type="PROSITE" id="PS50835">
    <property type="entry name" value="IG_LIKE"/>
    <property type="match status" value="1"/>
</dbReference>
<accession>A0AAD9DYQ9</accession>
<evidence type="ECO:0000313" key="4">
    <source>
        <dbReference type="EMBL" id="KAK1798976.1"/>
    </source>
</evidence>
<dbReference type="PANTHER" id="PTHR11738:SF186">
    <property type="entry name" value="OSTEOCLAST-ASSOCIATED IMMUNOGLOBULIN-LIKE RECEPTOR"/>
    <property type="match status" value="1"/>
</dbReference>
<feature type="non-terminal residue" evidence="4">
    <location>
        <position position="1"/>
    </location>
</feature>
<dbReference type="InterPro" id="IPR007110">
    <property type="entry name" value="Ig-like_dom"/>
</dbReference>
<reference evidence="4" key="1">
    <citation type="submission" date="2023-03" db="EMBL/GenBank/DDBJ databases">
        <title>Electrophorus voltai genome.</title>
        <authorList>
            <person name="Bian C."/>
        </authorList>
    </citation>
    <scope>NUCLEOTIDE SEQUENCE</scope>
    <source>
        <strain evidence="4">CB-2022</strain>
        <tissue evidence="4">Muscle</tissue>
    </source>
</reference>
<dbReference type="Proteomes" id="UP001239994">
    <property type="component" value="Unassembled WGS sequence"/>
</dbReference>
<sequence>MTLRCHAPHGHLSLHFRLYRVHELVDSVSYETPQPQAEFVLQGGTVEPGSLYCCQYGNSMFSTYTRIKAPPCPIMPPGPPHLSVTPPAGRVLPGQVLEFQCQTPPSVPAPVAFLLLRQLAGPQDPAAQQRHVVGQSASPRFQVGPVGQGEEGIYTCLYRIDMQEGVQDSVPSSPVSIILAAHLPVPQLSQEKEGVLVCMGSPSYPGAIFSLFPQGTPSPVATLTAPVIKHSAQFSMPDLQRERGVYQCQYSVLLGKDWAHSERSAPLTVSCTTGSPSYGIFPKDKTHRHTAGRAHLALVIGSISAALLFLLVLIILGFTMYKHAKAAAMKRQQREPDLFCLHSENHTVDLTLRPLSINTMVMYNTTGPNHNHIKSQEYSLIKGIFLDLDQKMEDVLSQSPSMIIHYLHLPNLSTT</sequence>
<protein>
    <recommendedName>
        <fullName evidence="3">Ig-like domain-containing protein</fullName>
    </recommendedName>
</protein>
<evidence type="ECO:0000259" key="3">
    <source>
        <dbReference type="PROSITE" id="PS50835"/>
    </source>
</evidence>
<dbReference type="Pfam" id="PF17737">
    <property type="entry name" value="Ig_C19orf38"/>
    <property type="match status" value="1"/>
</dbReference>
<dbReference type="AlphaFoldDB" id="A0AAD9DYQ9"/>
<feature type="domain" description="Ig-like" evidence="3">
    <location>
        <begin position="80"/>
        <end position="156"/>
    </location>
</feature>
<feature type="transmembrane region" description="Helical" evidence="2">
    <location>
        <begin position="296"/>
        <end position="321"/>
    </location>
</feature>
<gene>
    <name evidence="4" type="ORF">P4O66_007243</name>
</gene>
<keyword evidence="2" id="KW-0472">Membrane</keyword>
<dbReference type="Gene3D" id="2.60.40.10">
    <property type="entry name" value="Immunoglobulins"/>
    <property type="match status" value="1"/>
</dbReference>